<dbReference type="RefSeq" id="WP_047753883.1">
    <property type="nucleotide sequence ID" value="NZ_CAJUHA010000004.1"/>
</dbReference>
<sequence>MKVKICVGTMCHLMGSSEVLYMAHEIASKSKNIEIEACTCLDHCHLGKKPPIVEIDGKVYEEVTPEILKELLEAVK</sequence>
<evidence type="ECO:0000313" key="1">
    <source>
        <dbReference type="EMBL" id="AKI96748.1"/>
    </source>
</evidence>
<dbReference type="CDD" id="cd02980">
    <property type="entry name" value="TRX_Fd_family"/>
    <property type="match status" value="1"/>
</dbReference>
<accession>A0A0G2ZD57</accession>
<proteinExistence type="predicted"/>
<dbReference type="PATRIC" id="fig|1330330.3.peg.345"/>
<evidence type="ECO:0008006" key="3">
    <source>
        <dbReference type="Google" id="ProtNLM"/>
    </source>
</evidence>
<evidence type="ECO:0000313" key="2">
    <source>
        <dbReference type="Proteomes" id="UP000035159"/>
    </source>
</evidence>
<organism evidence="1 2">
    <name type="scientific">Kosmotoga pacifica</name>
    <dbReference type="NCBI Taxonomy" id="1330330"/>
    <lineage>
        <taxon>Bacteria</taxon>
        <taxon>Thermotogati</taxon>
        <taxon>Thermotogota</taxon>
        <taxon>Thermotogae</taxon>
        <taxon>Kosmotogales</taxon>
        <taxon>Kosmotogaceae</taxon>
        <taxon>Kosmotoga</taxon>
    </lineage>
</organism>
<protein>
    <recommendedName>
        <fullName evidence="3">NADH dehydrogenase</fullName>
    </recommendedName>
</protein>
<dbReference type="KEGG" id="kpf:IX53_01705"/>
<dbReference type="OrthoDB" id="9807975at2"/>
<dbReference type="Gene3D" id="3.40.30.10">
    <property type="entry name" value="Glutaredoxin"/>
    <property type="match status" value="1"/>
</dbReference>
<name>A0A0G2ZD57_9BACT</name>
<dbReference type="InterPro" id="IPR036249">
    <property type="entry name" value="Thioredoxin-like_sf"/>
</dbReference>
<dbReference type="STRING" id="1330330.IX53_01705"/>
<dbReference type="EMBL" id="CP011232">
    <property type="protein sequence ID" value="AKI96748.1"/>
    <property type="molecule type" value="Genomic_DNA"/>
</dbReference>
<reference evidence="1 2" key="1">
    <citation type="submission" date="2015-04" db="EMBL/GenBank/DDBJ databases">
        <title>Complete Genome Sequence of Kosmotoga pacifica SLHLJ1.</title>
        <authorList>
            <person name="Jiang L.J."/>
            <person name="Shao Z.Z."/>
            <person name="Jebbar M."/>
        </authorList>
    </citation>
    <scope>NUCLEOTIDE SEQUENCE [LARGE SCALE GENOMIC DNA]</scope>
    <source>
        <strain evidence="1 2">SLHLJ1</strain>
    </source>
</reference>
<dbReference type="Proteomes" id="UP000035159">
    <property type="component" value="Chromosome"/>
</dbReference>
<dbReference type="SUPFAM" id="SSF52833">
    <property type="entry name" value="Thioredoxin-like"/>
    <property type="match status" value="1"/>
</dbReference>
<dbReference type="Pfam" id="PF01257">
    <property type="entry name" value="2Fe-2S_thioredx"/>
    <property type="match status" value="1"/>
</dbReference>
<keyword evidence="2" id="KW-1185">Reference proteome</keyword>
<dbReference type="AlphaFoldDB" id="A0A0G2ZD57"/>
<gene>
    <name evidence="1" type="ORF">IX53_01705</name>
</gene>